<evidence type="ECO:0000256" key="1">
    <source>
        <dbReference type="SAM" id="Phobius"/>
    </source>
</evidence>
<dbReference type="InterPro" id="IPR003675">
    <property type="entry name" value="Rce1/LyrA-like_dom"/>
</dbReference>
<organism evidence="3 4">
    <name type="scientific">Desulforapulum autotrophicum (strain ATCC 43914 / DSM 3382 / VKM B-1955 / HRM2)</name>
    <name type="common">Desulfobacterium autotrophicum</name>
    <dbReference type="NCBI Taxonomy" id="177437"/>
    <lineage>
        <taxon>Bacteria</taxon>
        <taxon>Pseudomonadati</taxon>
        <taxon>Thermodesulfobacteriota</taxon>
        <taxon>Desulfobacteria</taxon>
        <taxon>Desulfobacterales</taxon>
        <taxon>Desulfobacteraceae</taxon>
        <taxon>Desulforapulum</taxon>
    </lineage>
</organism>
<dbReference type="GO" id="GO:0080120">
    <property type="term" value="P:CAAX-box protein maturation"/>
    <property type="evidence" value="ECO:0007669"/>
    <property type="project" value="UniProtKB-ARBA"/>
</dbReference>
<keyword evidence="4" id="KW-1185">Reference proteome</keyword>
<gene>
    <name evidence="3" type="ordered locus">HRM2_01860</name>
</gene>
<evidence type="ECO:0000313" key="4">
    <source>
        <dbReference type="Proteomes" id="UP000000442"/>
    </source>
</evidence>
<evidence type="ECO:0000313" key="3">
    <source>
        <dbReference type="EMBL" id="ACN13308.1"/>
    </source>
</evidence>
<name>C0QFB2_DESAH</name>
<feature type="transmembrane region" description="Helical" evidence="1">
    <location>
        <begin position="62"/>
        <end position="79"/>
    </location>
</feature>
<dbReference type="EMBL" id="CP001087">
    <property type="protein sequence ID" value="ACN13308.1"/>
    <property type="molecule type" value="Genomic_DNA"/>
</dbReference>
<keyword evidence="1" id="KW-0472">Membrane</keyword>
<dbReference type="RefSeq" id="WP_012662557.1">
    <property type="nucleotide sequence ID" value="NC_012108.1"/>
</dbReference>
<dbReference type="Proteomes" id="UP000000442">
    <property type="component" value="Chromosome"/>
</dbReference>
<dbReference type="AlphaFoldDB" id="C0QFB2"/>
<sequence>MNQKHMTLNSISMMEAVQEFRNASNSRYGFYHIAPFYYLFLLLFMFYTPVTLIWLKIIPFEYRFYACFGILAGFICFCCRRHYNSRELGFRTDNLMRSLGWNFIFCVVGAIGLYITHKAGFLRPVTHNHLSQMYIFYIFFLGPVQELFFRGVLFAEMKRIPNVDHRWILRVSTFSFCFLHVIYGHPPLLIIALISGLAWGVIFTKCHNIWGITLSHSLLGALAMYLGVI</sequence>
<dbReference type="eggNOG" id="COG1266">
    <property type="taxonomic scope" value="Bacteria"/>
</dbReference>
<dbReference type="Pfam" id="PF02517">
    <property type="entry name" value="Rce1-like"/>
    <property type="match status" value="1"/>
</dbReference>
<feature type="transmembrane region" description="Helical" evidence="1">
    <location>
        <begin position="176"/>
        <end position="203"/>
    </location>
</feature>
<keyword evidence="1" id="KW-0812">Transmembrane</keyword>
<feature type="transmembrane region" description="Helical" evidence="1">
    <location>
        <begin position="36"/>
        <end position="56"/>
    </location>
</feature>
<dbReference type="GO" id="GO:0004175">
    <property type="term" value="F:endopeptidase activity"/>
    <property type="evidence" value="ECO:0007669"/>
    <property type="project" value="UniProtKB-ARBA"/>
</dbReference>
<dbReference type="STRING" id="177437.HRM2_01860"/>
<dbReference type="HOGENOM" id="CLU_110712_0_0_7"/>
<accession>C0QFB2</accession>
<dbReference type="KEGG" id="dat:HRM2_01860"/>
<protein>
    <submittedName>
        <fullName evidence="3">Hypothetical abortive infection protein</fullName>
    </submittedName>
</protein>
<dbReference type="OrthoDB" id="5419392at2"/>
<evidence type="ECO:0000259" key="2">
    <source>
        <dbReference type="Pfam" id="PF02517"/>
    </source>
</evidence>
<feature type="transmembrane region" description="Helical" evidence="1">
    <location>
        <begin position="135"/>
        <end position="155"/>
    </location>
</feature>
<reference evidence="3 4" key="1">
    <citation type="journal article" date="2009" name="Environ. Microbiol.">
        <title>Genome sequence of Desulfobacterium autotrophicum HRM2, a marine sulfate reducer oxidizing organic carbon completely to carbon dioxide.</title>
        <authorList>
            <person name="Strittmatter A.W."/>
            <person name="Liesegang H."/>
            <person name="Rabus R."/>
            <person name="Decker I."/>
            <person name="Amann J."/>
            <person name="Andres S."/>
            <person name="Henne A."/>
            <person name="Fricke W.F."/>
            <person name="Martinez-Arias R."/>
            <person name="Bartels D."/>
            <person name="Goesmann A."/>
            <person name="Krause L."/>
            <person name="Puehler A."/>
            <person name="Klenk H.P."/>
            <person name="Richter M."/>
            <person name="Schuler M."/>
            <person name="Gloeckner F.O."/>
            <person name="Meyerdierks A."/>
            <person name="Gottschalk G."/>
            <person name="Amann R."/>
        </authorList>
    </citation>
    <scope>NUCLEOTIDE SEQUENCE [LARGE SCALE GENOMIC DNA]</scope>
    <source>
        <strain evidence="4">ATCC 43914 / DSM 3382 / HRM2</strain>
    </source>
</reference>
<keyword evidence="1" id="KW-1133">Transmembrane helix</keyword>
<feature type="domain" description="CAAX prenyl protease 2/Lysostaphin resistance protein A-like" evidence="2">
    <location>
        <begin position="133"/>
        <end position="219"/>
    </location>
</feature>
<feature type="transmembrane region" description="Helical" evidence="1">
    <location>
        <begin position="209"/>
        <end position="228"/>
    </location>
</feature>
<feature type="transmembrane region" description="Helical" evidence="1">
    <location>
        <begin position="99"/>
        <end position="115"/>
    </location>
</feature>
<proteinExistence type="predicted"/>